<dbReference type="EMBL" id="CP121472">
    <property type="protein sequence ID" value="WPL16554.1"/>
    <property type="molecule type" value="Genomic_DNA"/>
</dbReference>
<evidence type="ECO:0008006" key="4">
    <source>
        <dbReference type="Google" id="ProtNLM"/>
    </source>
</evidence>
<feature type="chain" id="PRO_5047117190" description="Carboxypeptidase regulatory-like domain-containing protein" evidence="1">
    <location>
        <begin position="22"/>
        <end position="147"/>
    </location>
</feature>
<sequence length="147" mass="16552">MTRRKQQILAIATLISLPHLATATSVPQFDPNYFTQGQYQGHAWVSGGIGTHEREQLSKHFGQDYNLKLEFARVDGHYLGDVAVTIMDRRGDPVLSAPSPGPWFLANLPAGEYRVMASVDERSFERPVSIPEQGSRTLVFNTWHRDE</sequence>
<organism evidence="2 3">
    <name type="scientific">Thiorhodovibrio winogradskyi</name>
    <dbReference type="NCBI Taxonomy" id="77007"/>
    <lineage>
        <taxon>Bacteria</taxon>
        <taxon>Pseudomonadati</taxon>
        <taxon>Pseudomonadota</taxon>
        <taxon>Gammaproteobacteria</taxon>
        <taxon>Chromatiales</taxon>
        <taxon>Chromatiaceae</taxon>
        <taxon>Thiorhodovibrio</taxon>
    </lineage>
</organism>
<accession>A0ABZ0S7R2</accession>
<protein>
    <recommendedName>
        <fullName evidence="4">Carboxypeptidase regulatory-like domain-containing protein</fullName>
    </recommendedName>
</protein>
<feature type="signal peptide" evidence="1">
    <location>
        <begin position="1"/>
        <end position="21"/>
    </location>
</feature>
<keyword evidence="3" id="KW-1185">Reference proteome</keyword>
<dbReference type="RefSeq" id="WP_328987106.1">
    <property type="nucleotide sequence ID" value="NZ_CP121472.1"/>
</dbReference>
<proteinExistence type="predicted"/>
<dbReference type="Proteomes" id="UP001432180">
    <property type="component" value="Chromosome"/>
</dbReference>
<evidence type="ECO:0000313" key="2">
    <source>
        <dbReference type="EMBL" id="WPL16554.1"/>
    </source>
</evidence>
<evidence type="ECO:0000313" key="3">
    <source>
        <dbReference type="Proteomes" id="UP001432180"/>
    </source>
</evidence>
<evidence type="ECO:0000256" key="1">
    <source>
        <dbReference type="SAM" id="SignalP"/>
    </source>
</evidence>
<reference evidence="2 3" key="1">
    <citation type="journal article" date="2023" name="Microorganisms">
        <title>Thiorhodovibrio frisius and Trv. litoralis spp. nov., Two Novel Members from a Clade of Fastidious Purple Sulfur Bacteria That Exhibit Unique Red-Shifted Light-Harvesting Capabilities.</title>
        <authorList>
            <person name="Methner A."/>
            <person name="Kuzyk S.B."/>
            <person name="Petersen J."/>
            <person name="Bauer S."/>
            <person name="Brinkmann H."/>
            <person name="Sichau K."/>
            <person name="Wanner G."/>
            <person name="Wolf J."/>
            <person name="Neumann-Schaal M."/>
            <person name="Henke P."/>
            <person name="Tank M."/>
            <person name="Sproer C."/>
            <person name="Bunk B."/>
            <person name="Overmann J."/>
        </authorList>
    </citation>
    <scope>NUCLEOTIDE SEQUENCE [LARGE SCALE GENOMIC DNA]</scope>
    <source>
        <strain evidence="2 3">DSM 6702</strain>
    </source>
</reference>
<keyword evidence="1" id="KW-0732">Signal</keyword>
<name>A0ABZ0S7R2_9GAMM</name>
<gene>
    <name evidence="2" type="ORF">Thiowin_01519</name>
</gene>